<dbReference type="AlphaFoldDB" id="A0A7M7Q8Q4"/>
<dbReference type="KEGG" id="nvi:103315925"/>
<name>A0A7M7Q8Q4_NASVI</name>
<dbReference type="GO" id="GO:0060828">
    <property type="term" value="P:regulation of canonical Wnt signaling pathway"/>
    <property type="evidence" value="ECO:0007669"/>
    <property type="project" value="InterPro"/>
</dbReference>
<protein>
    <recommendedName>
        <fullName evidence="2">GSKIP domain-containing protein</fullName>
    </recommendedName>
</protein>
<proteinExistence type="inferred from homology"/>
<dbReference type="Pfam" id="PF05303">
    <property type="entry name" value="GSKIP_dom"/>
    <property type="match status" value="1"/>
</dbReference>
<evidence type="ECO:0000313" key="4">
    <source>
        <dbReference type="Proteomes" id="UP000002358"/>
    </source>
</evidence>
<evidence type="ECO:0000256" key="1">
    <source>
        <dbReference type="ARBA" id="ARBA00009571"/>
    </source>
</evidence>
<evidence type="ECO:0000259" key="2">
    <source>
        <dbReference type="Pfam" id="PF05303"/>
    </source>
</evidence>
<dbReference type="GO" id="GO:0005737">
    <property type="term" value="C:cytoplasm"/>
    <property type="evidence" value="ECO:0007669"/>
    <property type="project" value="TreeGrafter"/>
</dbReference>
<dbReference type="GeneID" id="103315925"/>
<dbReference type="GO" id="GO:0019207">
    <property type="term" value="F:kinase regulator activity"/>
    <property type="evidence" value="ECO:0007669"/>
    <property type="project" value="TreeGrafter"/>
</dbReference>
<dbReference type="Gene3D" id="3.30.2280.10">
    <property type="entry name" value="Hypothetical protein (hspc210)"/>
    <property type="match status" value="1"/>
</dbReference>
<dbReference type="RefSeq" id="XP_031783470.1">
    <property type="nucleotide sequence ID" value="XM_031927610.1"/>
</dbReference>
<organism evidence="3 4">
    <name type="scientific">Nasonia vitripennis</name>
    <name type="common">Parasitic wasp</name>
    <dbReference type="NCBI Taxonomy" id="7425"/>
    <lineage>
        <taxon>Eukaryota</taxon>
        <taxon>Metazoa</taxon>
        <taxon>Ecdysozoa</taxon>
        <taxon>Arthropoda</taxon>
        <taxon>Hexapoda</taxon>
        <taxon>Insecta</taxon>
        <taxon>Pterygota</taxon>
        <taxon>Neoptera</taxon>
        <taxon>Endopterygota</taxon>
        <taxon>Hymenoptera</taxon>
        <taxon>Apocrita</taxon>
        <taxon>Proctotrupomorpha</taxon>
        <taxon>Chalcidoidea</taxon>
        <taxon>Pteromalidae</taxon>
        <taxon>Pteromalinae</taxon>
        <taxon>Nasonia</taxon>
    </lineage>
</organism>
<dbReference type="InParanoid" id="A0A7M7Q8Q4"/>
<evidence type="ECO:0000313" key="3">
    <source>
        <dbReference type="EnsemblMetazoa" id="XP_031783470"/>
    </source>
</evidence>
<dbReference type="PANTHER" id="PTHR12490">
    <property type="entry name" value="GSK3B-INTERACTING PROTEIN"/>
    <property type="match status" value="1"/>
</dbReference>
<dbReference type="OMA" id="FAVTEMH"/>
<dbReference type="PANTHER" id="PTHR12490:SF4">
    <property type="entry name" value="GSK3B-INTERACTING PROTEIN"/>
    <property type="match status" value="1"/>
</dbReference>
<dbReference type="SMR" id="A0A7M7Q8Q4"/>
<keyword evidence="4" id="KW-1185">Reference proteome</keyword>
<accession>A0A7M7Q8Q4</accession>
<dbReference type="GO" id="GO:0051018">
    <property type="term" value="F:protein kinase A binding"/>
    <property type="evidence" value="ECO:0007669"/>
    <property type="project" value="TreeGrafter"/>
</dbReference>
<feature type="domain" description="GSKIP" evidence="2">
    <location>
        <begin position="15"/>
        <end position="122"/>
    </location>
</feature>
<dbReference type="EnsemblMetazoa" id="XM_031927610">
    <property type="protein sequence ID" value="XP_031783470"/>
    <property type="gene ID" value="LOC103315925"/>
</dbReference>
<dbReference type="Proteomes" id="UP000002358">
    <property type="component" value="Chromosome 3"/>
</dbReference>
<dbReference type="SUPFAM" id="SSF103107">
    <property type="entry name" value="Hypothetical protein c14orf129, hspc210"/>
    <property type="match status" value="1"/>
</dbReference>
<dbReference type="InterPro" id="IPR023231">
    <property type="entry name" value="GSKIP_dom_sf"/>
</dbReference>
<sequence>MYQSNEKVLDAEQWKQEAQAIIGDVRDHVRDIVVCDSPALRSSNRAIHLNLTTLEGLEFCVRLSPQGFSIVGNRHNCTDNAKIDGEDDDGEYYETIYSLLNVISPQYRNSFGNSLLDRLQRLSESQR</sequence>
<dbReference type="OrthoDB" id="5804279at2759"/>
<dbReference type="InterPro" id="IPR037395">
    <property type="entry name" value="GSKIP"/>
</dbReference>
<dbReference type="FunCoup" id="A0A7M7Q8Q4">
    <property type="interactions" value="377"/>
</dbReference>
<dbReference type="InterPro" id="IPR007967">
    <property type="entry name" value="GSKIP_dom"/>
</dbReference>
<comment type="similarity">
    <text evidence="1">Belongs to the GSKIP family.</text>
</comment>
<reference evidence="3" key="1">
    <citation type="submission" date="2021-01" db="UniProtKB">
        <authorList>
            <consortium name="EnsemblMetazoa"/>
        </authorList>
    </citation>
    <scope>IDENTIFICATION</scope>
</reference>